<keyword evidence="1" id="KW-1133">Transmembrane helix</keyword>
<sequence>MRTAYVTRGVFLSAIICKETNLETEPKKRAGPLNYVFGSNVARKKSHRLYGPLLIKAPDSSRAREVFILFSTSFGPSLILQSFSAVYTLYARCFQGIRFSGEEQSCHDRRSLVSPPSNYGEEEEHKQVEAKLAPLWGIKDRVVIMQWESTRKSHKTIAYDLKQNLLAYFPIPNNTWDVDAITFVESLGSPPSHYKEEEEYPPEGEEYPQISLAGVTSKWKRIHGDFRLANS</sequence>
<evidence type="ECO:0000256" key="1">
    <source>
        <dbReference type="SAM" id="Phobius"/>
    </source>
</evidence>
<dbReference type="EMBL" id="WJXA01000004">
    <property type="protein sequence ID" value="KAF7145371.1"/>
    <property type="molecule type" value="Genomic_DNA"/>
</dbReference>
<proteinExistence type="predicted"/>
<reference evidence="2" key="1">
    <citation type="submission" date="2019-11" db="EMBL/GenBank/DDBJ databases">
        <authorList>
            <person name="Liu Y."/>
            <person name="Hou J."/>
            <person name="Li T.-Q."/>
            <person name="Guan C.-H."/>
            <person name="Wu X."/>
            <person name="Wu H.-Z."/>
            <person name="Ling F."/>
            <person name="Zhang R."/>
            <person name="Shi X.-G."/>
            <person name="Ren J.-P."/>
            <person name="Chen E.-F."/>
            <person name="Sun J.-M."/>
        </authorList>
    </citation>
    <scope>NUCLEOTIDE SEQUENCE</scope>
    <source>
        <strain evidence="2">Adult_tree_wgs_1</strain>
        <tissue evidence="2">Leaves</tissue>
    </source>
</reference>
<keyword evidence="1" id="KW-0472">Membrane</keyword>
<evidence type="ECO:0000313" key="3">
    <source>
        <dbReference type="Proteomes" id="UP000626092"/>
    </source>
</evidence>
<accession>A0A834GZ65</accession>
<feature type="transmembrane region" description="Helical" evidence="1">
    <location>
        <begin position="66"/>
        <end position="90"/>
    </location>
</feature>
<protein>
    <submittedName>
        <fullName evidence="2">Uncharacterized protein</fullName>
    </submittedName>
</protein>
<dbReference type="AlphaFoldDB" id="A0A834GZ65"/>
<dbReference type="OrthoDB" id="591557at2759"/>
<evidence type="ECO:0000313" key="2">
    <source>
        <dbReference type="EMBL" id="KAF7145371.1"/>
    </source>
</evidence>
<comment type="caution">
    <text evidence="2">The sequence shown here is derived from an EMBL/GenBank/DDBJ whole genome shotgun (WGS) entry which is preliminary data.</text>
</comment>
<dbReference type="Proteomes" id="UP000626092">
    <property type="component" value="Unassembled WGS sequence"/>
</dbReference>
<gene>
    <name evidence="2" type="ORF">RHSIM_Rhsim04G0208700</name>
</gene>
<organism evidence="2 3">
    <name type="scientific">Rhododendron simsii</name>
    <name type="common">Sims's rhododendron</name>
    <dbReference type="NCBI Taxonomy" id="118357"/>
    <lineage>
        <taxon>Eukaryota</taxon>
        <taxon>Viridiplantae</taxon>
        <taxon>Streptophyta</taxon>
        <taxon>Embryophyta</taxon>
        <taxon>Tracheophyta</taxon>
        <taxon>Spermatophyta</taxon>
        <taxon>Magnoliopsida</taxon>
        <taxon>eudicotyledons</taxon>
        <taxon>Gunneridae</taxon>
        <taxon>Pentapetalae</taxon>
        <taxon>asterids</taxon>
        <taxon>Ericales</taxon>
        <taxon>Ericaceae</taxon>
        <taxon>Ericoideae</taxon>
        <taxon>Rhodoreae</taxon>
        <taxon>Rhododendron</taxon>
    </lineage>
</organism>
<keyword evidence="1" id="KW-0812">Transmembrane</keyword>
<keyword evidence="3" id="KW-1185">Reference proteome</keyword>
<name>A0A834GZ65_RHOSS</name>